<dbReference type="Pfam" id="PF06094">
    <property type="entry name" value="GGACT"/>
    <property type="match status" value="1"/>
</dbReference>
<dbReference type="Proteomes" id="UP000293360">
    <property type="component" value="Unassembled WGS sequence"/>
</dbReference>
<evidence type="ECO:0000313" key="7">
    <source>
        <dbReference type="Proteomes" id="UP000293360"/>
    </source>
</evidence>
<dbReference type="STRING" id="155417.A0A4Q4TFJ8"/>
<accession>A0A4Q4TFJ8</accession>
<keyword evidence="7" id="KW-1185">Reference proteome</keyword>
<keyword evidence="2" id="KW-0456">Lyase</keyword>
<dbReference type="SUPFAM" id="SSF110857">
    <property type="entry name" value="Gamma-glutamyl cyclotransferase-like"/>
    <property type="match status" value="1"/>
</dbReference>
<protein>
    <recommendedName>
        <fullName evidence="1">gamma-glutamylcyclotransferase</fullName>
        <ecNumber evidence="1">4.3.2.9</ecNumber>
    </recommendedName>
</protein>
<organism evidence="6 7">
    <name type="scientific">Monosporascus ibericus</name>
    <dbReference type="NCBI Taxonomy" id="155417"/>
    <lineage>
        <taxon>Eukaryota</taxon>
        <taxon>Fungi</taxon>
        <taxon>Dikarya</taxon>
        <taxon>Ascomycota</taxon>
        <taxon>Pezizomycotina</taxon>
        <taxon>Sordariomycetes</taxon>
        <taxon>Xylariomycetidae</taxon>
        <taxon>Xylariales</taxon>
        <taxon>Xylariales incertae sedis</taxon>
        <taxon>Monosporascus</taxon>
    </lineage>
</organism>
<dbReference type="OrthoDB" id="2924818at2759"/>
<evidence type="ECO:0000313" key="6">
    <source>
        <dbReference type="EMBL" id="RYP04290.1"/>
    </source>
</evidence>
<reference evidence="6 7" key="1">
    <citation type="submission" date="2018-06" db="EMBL/GenBank/DDBJ databases">
        <title>Complete Genomes of Monosporascus.</title>
        <authorList>
            <person name="Robinson A.J."/>
            <person name="Natvig D.O."/>
        </authorList>
    </citation>
    <scope>NUCLEOTIDE SEQUENCE [LARGE SCALE GENOMIC DNA]</scope>
    <source>
        <strain evidence="6 7">CBS 110550</strain>
    </source>
</reference>
<dbReference type="PANTHER" id="PTHR12935:SF0">
    <property type="entry name" value="GAMMA-GLUTAMYLCYCLOTRANSFERASE"/>
    <property type="match status" value="1"/>
</dbReference>
<dbReference type="AlphaFoldDB" id="A0A4Q4TFJ8"/>
<comment type="caution">
    <text evidence="6">The sequence shown here is derived from an EMBL/GenBank/DDBJ whole genome shotgun (WGS) entry which is preliminary data.</text>
</comment>
<dbReference type="CDD" id="cd06661">
    <property type="entry name" value="GGCT_like"/>
    <property type="match status" value="1"/>
</dbReference>
<feature type="domain" description="Gamma-glutamylcyclotransferase AIG2-like" evidence="5">
    <location>
        <begin position="15"/>
        <end position="133"/>
    </location>
</feature>
<proteinExistence type="predicted"/>
<evidence type="ECO:0000259" key="5">
    <source>
        <dbReference type="Pfam" id="PF06094"/>
    </source>
</evidence>
<dbReference type="EC" id="4.3.2.9" evidence="1"/>
<evidence type="ECO:0000256" key="1">
    <source>
        <dbReference type="ARBA" id="ARBA00012346"/>
    </source>
</evidence>
<dbReference type="InterPro" id="IPR013024">
    <property type="entry name" value="GGCT-like"/>
</dbReference>
<evidence type="ECO:0000256" key="2">
    <source>
        <dbReference type="ARBA" id="ARBA00023239"/>
    </source>
</evidence>
<dbReference type="Gene3D" id="3.10.490.10">
    <property type="entry name" value="Gamma-glutamyl cyclotransferase-like"/>
    <property type="match status" value="1"/>
</dbReference>
<feature type="active site" description="Proton acceptor" evidence="3">
    <location>
        <position position="101"/>
    </location>
</feature>
<name>A0A4Q4TFJ8_9PEZI</name>
<dbReference type="InterPro" id="IPR036568">
    <property type="entry name" value="GGCT-like_sf"/>
</dbReference>
<feature type="binding site" evidence="4">
    <location>
        <begin position="15"/>
        <end position="20"/>
    </location>
    <ligand>
        <name>substrate</name>
    </ligand>
</feature>
<dbReference type="InterPro" id="IPR017939">
    <property type="entry name" value="G-Glutamylcylcotransferase"/>
</dbReference>
<dbReference type="PANTHER" id="PTHR12935">
    <property type="entry name" value="GAMMA-GLUTAMYLCYCLOTRANSFERASE"/>
    <property type="match status" value="1"/>
</dbReference>
<dbReference type="GO" id="GO:0003839">
    <property type="term" value="F:gamma-glutamylcyclotransferase activity"/>
    <property type="evidence" value="ECO:0007669"/>
    <property type="project" value="UniProtKB-EC"/>
</dbReference>
<sequence>MGTKKEDEATKEVLYFAYGSNLSPTQMQYRCPNSPPVALAHLPGWTWLINERGYANIVRIDRKTLQAQKGPVNAVPTADHGVYGVLYKLDLKDETMLDVCEGVSWAYKKSYLEATKFTDQSLAGEKVKALNYVDFQRVAFNPEI</sequence>
<evidence type="ECO:0000256" key="3">
    <source>
        <dbReference type="PIRSR" id="PIRSR617939-1"/>
    </source>
</evidence>
<gene>
    <name evidence="6" type="ORF">DL764_004553</name>
</gene>
<dbReference type="EMBL" id="QJNU01000217">
    <property type="protein sequence ID" value="RYP04290.1"/>
    <property type="molecule type" value="Genomic_DNA"/>
</dbReference>
<dbReference type="InterPro" id="IPR009288">
    <property type="entry name" value="AIG2-like_dom"/>
</dbReference>
<evidence type="ECO:0000256" key="4">
    <source>
        <dbReference type="PIRSR" id="PIRSR617939-2"/>
    </source>
</evidence>